<dbReference type="InterPro" id="IPR000408">
    <property type="entry name" value="Reg_chr_condens"/>
</dbReference>
<name>A0A543HY96_9MICO</name>
<sequence>MQAESVAATEPPTRRGEGPSRRAVTAAAVWAVPAIGLASAAPAAAVSPEPNSITVAFTQEVYDVRANSSLTNVAVLVQKVAQSSSPGAGASVSFVISEVPDGTDLPDDVDEDAIDASEGVGAGEITLTFPGGSANATNISDGSGYCGTPAITSGSGYGVLQITATATLGRYSASAVAYIRVQLTGHLWSWGKADHGALGNGSKKTQPIPALVSYTATNVVDIQLSRKAHGGTLLTNAGEIYTWGYGCYGLNGQGDARNTKSYYTPVKVNSTKKFKSLASGYYNVGAVTTDGAAYAWGKNYASVSLPAGKRNDKIYTPTLIHPSLSSGVKQLSLSKYNGLALKEDGTVWTWGYNYGYYGLGLGAGKPAYVLVPTQITFPAGTGKIVHIQAGWASGYAVDEHGNMWGWGGGHYYRLGNGTTKNYNAPVRINAVGDTGYVRINHFSYPGRSAVAVKADGTAMYWGYNGHGNSGNGTTGYVKTPTNIGITNIARALAAPQTTHLVRKDGTIWSAGSGGCGQLGDGSKKSKRAWTKALLPATSKALLVGANEYTVFALTDR</sequence>
<dbReference type="PANTHER" id="PTHR22870:SF360">
    <property type="entry name" value="ULTRAVIOLET-B RECEPTOR UVR8"/>
    <property type="match status" value="1"/>
</dbReference>
<reference evidence="3 4" key="1">
    <citation type="submission" date="2019-06" db="EMBL/GenBank/DDBJ databases">
        <title>Sequencing the genomes of 1000 actinobacteria strains.</title>
        <authorList>
            <person name="Klenk H.-P."/>
        </authorList>
    </citation>
    <scope>NUCLEOTIDE SEQUENCE [LARGE SCALE GENOMIC DNA]</scope>
    <source>
        <strain evidence="3 4">DSM 18031</strain>
    </source>
</reference>
<evidence type="ECO:0000313" key="4">
    <source>
        <dbReference type="Proteomes" id="UP000318331"/>
    </source>
</evidence>
<keyword evidence="1" id="KW-0677">Repeat</keyword>
<dbReference type="InterPro" id="IPR009091">
    <property type="entry name" value="RCC1/BLIP-II"/>
</dbReference>
<proteinExistence type="predicted"/>
<feature type="region of interest" description="Disordered" evidence="2">
    <location>
        <begin position="1"/>
        <end position="21"/>
    </location>
</feature>
<dbReference type="RefSeq" id="WP_170206064.1">
    <property type="nucleotide sequence ID" value="NZ_BAAAYS010000025.1"/>
</dbReference>
<dbReference type="PRINTS" id="PR00633">
    <property type="entry name" value="RCCNDNSATION"/>
</dbReference>
<accession>A0A543HY96</accession>
<dbReference type="PANTHER" id="PTHR22870">
    <property type="entry name" value="REGULATOR OF CHROMOSOME CONDENSATION"/>
    <property type="match status" value="1"/>
</dbReference>
<dbReference type="Pfam" id="PF00415">
    <property type="entry name" value="RCC1"/>
    <property type="match status" value="4"/>
</dbReference>
<protein>
    <submittedName>
        <fullName evidence="3">Regulator of chromosome condensation (RCC1) repeat-containing protein</fullName>
    </submittedName>
</protein>
<dbReference type="InterPro" id="IPR051210">
    <property type="entry name" value="Ub_ligase/GEF_domain"/>
</dbReference>
<evidence type="ECO:0000256" key="1">
    <source>
        <dbReference type="ARBA" id="ARBA00022737"/>
    </source>
</evidence>
<organism evidence="3 4">
    <name type="scientific">Klugiella xanthotipulae</name>
    <dbReference type="NCBI Taxonomy" id="244735"/>
    <lineage>
        <taxon>Bacteria</taxon>
        <taxon>Bacillati</taxon>
        <taxon>Actinomycetota</taxon>
        <taxon>Actinomycetes</taxon>
        <taxon>Micrococcales</taxon>
        <taxon>Microbacteriaceae</taxon>
        <taxon>Klugiella</taxon>
    </lineage>
</organism>
<dbReference type="EMBL" id="VFPN01000002">
    <property type="protein sequence ID" value="TQM63327.1"/>
    <property type="molecule type" value="Genomic_DNA"/>
</dbReference>
<keyword evidence="4" id="KW-1185">Reference proteome</keyword>
<dbReference type="AlphaFoldDB" id="A0A543HY96"/>
<dbReference type="PROSITE" id="PS50012">
    <property type="entry name" value="RCC1_3"/>
    <property type="match status" value="4"/>
</dbReference>
<comment type="caution">
    <text evidence="3">The sequence shown here is derived from an EMBL/GenBank/DDBJ whole genome shotgun (WGS) entry which is preliminary data.</text>
</comment>
<dbReference type="Proteomes" id="UP000318331">
    <property type="component" value="Unassembled WGS sequence"/>
</dbReference>
<dbReference type="Gene3D" id="2.130.10.30">
    <property type="entry name" value="Regulator of chromosome condensation 1/beta-lactamase-inhibitor protein II"/>
    <property type="match status" value="2"/>
</dbReference>
<dbReference type="SUPFAM" id="SSF50985">
    <property type="entry name" value="RCC1/BLIP-II"/>
    <property type="match status" value="2"/>
</dbReference>
<evidence type="ECO:0000313" key="3">
    <source>
        <dbReference type="EMBL" id="TQM63327.1"/>
    </source>
</evidence>
<gene>
    <name evidence="3" type="ORF">FB466_1587</name>
</gene>
<evidence type="ECO:0000256" key="2">
    <source>
        <dbReference type="SAM" id="MobiDB-lite"/>
    </source>
</evidence>